<evidence type="ECO:0000313" key="2">
    <source>
        <dbReference type="Proteomes" id="UP001500457"/>
    </source>
</evidence>
<proteinExistence type="predicted"/>
<dbReference type="InterPro" id="IPR052704">
    <property type="entry name" value="ECF_Sigma-70_Domain"/>
</dbReference>
<accession>A0ABP9ED38</accession>
<organism evidence="1 2">
    <name type="scientific">Actinomycetospora straminea</name>
    <dbReference type="NCBI Taxonomy" id="663607"/>
    <lineage>
        <taxon>Bacteria</taxon>
        <taxon>Bacillati</taxon>
        <taxon>Actinomycetota</taxon>
        <taxon>Actinomycetes</taxon>
        <taxon>Pseudonocardiales</taxon>
        <taxon>Pseudonocardiaceae</taxon>
        <taxon>Actinomycetospora</taxon>
    </lineage>
</organism>
<protein>
    <recommendedName>
        <fullName evidence="3">SnoaL-like protein</fullName>
    </recommendedName>
</protein>
<gene>
    <name evidence="1" type="ORF">GCM10023203_23230</name>
</gene>
<dbReference type="InterPro" id="IPR032710">
    <property type="entry name" value="NTF2-like_dom_sf"/>
</dbReference>
<evidence type="ECO:0008006" key="3">
    <source>
        <dbReference type="Google" id="ProtNLM"/>
    </source>
</evidence>
<dbReference type="Proteomes" id="UP001500457">
    <property type="component" value="Unassembled WGS sequence"/>
</dbReference>
<dbReference type="SUPFAM" id="SSF54427">
    <property type="entry name" value="NTF2-like"/>
    <property type="match status" value="1"/>
</dbReference>
<reference evidence="2" key="1">
    <citation type="journal article" date="2019" name="Int. J. Syst. Evol. Microbiol.">
        <title>The Global Catalogue of Microorganisms (GCM) 10K type strain sequencing project: providing services to taxonomists for standard genome sequencing and annotation.</title>
        <authorList>
            <consortium name="The Broad Institute Genomics Platform"/>
            <consortium name="The Broad Institute Genome Sequencing Center for Infectious Disease"/>
            <person name="Wu L."/>
            <person name="Ma J."/>
        </authorList>
    </citation>
    <scope>NUCLEOTIDE SEQUENCE [LARGE SCALE GENOMIC DNA]</scope>
    <source>
        <strain evidence="2">JCM 17983</strain>
    </source>
</reference>
<dbReference type="Gene3D" id="3.10.450.50">
    <property type="match status" value="1"/>
</dbReference>
<dbReference type="RefSeq" id="WP_337993801.1">
    <property type="nucleotide sequence ID" value="NZ_BAABHQ010000005.1"/>
</dbReference>
<name>A0ABP9ED38_9PSEU</name>
<evidence type="ECO:0000313" key="1">
    <source>
        <dbReference type="EMBL" id="GAA4872866.1"/>
    </source>
</evidence>
<keyword evidence="2" id="KW-1185">Reference proteome</keyword>
<dbReference type="EMBL" id="BAABHQ010000005">
    <property type="protein sequence ID" value="GAA4872866.1"/>
    <property type="molecule type" value="Genomic_DNA"/>
</dbReference>
<dbReference type="PANTHER" id="PTHR30173:SF43">
    <property type="entry name" value="ECF RNA POLYMERASE SIGMA FACTOR SIGI-RELATED"/>
    <property type="match status" value="1"/>
</dbReference>
<comment type="caution">
    <text evidence="1">The sequence shown here is derived from an EMBL/GenBank/DDBJ whole genome shotgun (WGS) entry which is preliminary data.</text>
</comment>
<dbReference type="PANTHER" id="PTHR30173">
    <property type="entry name" value="SIGMA 19 FACTOR"/>
    <property type="match status" value="1"/>
</dbReference>
<sequence>MRGGSGDSHPDPARRREVVAAFLTAARDGDFAGLLGVLDPDVELRADRVALAAAAANPNAPAVCEDMRGAEVVARVFSGRAAAAQPALLDGAFGMAYAPGGQVRAAFDLVVVDGRIVAIEMIADPDVLAGIEVELR</sequence>